<name>A0A7J7IFI5_9RHOD</name>
<protein>
    <submittedName>
        <fullName evidence="2">Uncharacterized protein</fullName>
    </submittedName>
</protein>
<accession>A0A7J7IFI5</accession>
<gene>
    <name evidence="2" type="ORF">F1559_000451</name>
</gene>
<evidence type="ECO:0000313" key="3">
    <source>
        <dbReference type="Proteomes" id="UP000530660"/>
    </source>
</evidence>
<feature type="compositionally biased region" description="Polar residues" evidence="1">
    <location>
        <begin position="141"/>
        <end position="156"/>
    </location>
</feature>
<reference evidence="2 3" key="1">
    <citation type="journal article" date="2020" name="J. Phycol.">
        <title>Comparative genome analysis reveals Cyanidiococcus gen. nov., a new extremophilic red algal genus sister to Cyanidioschyzon (Cyanidioschyzonaceae, Rhodophyta).</title>
        <authorList>
            <person name="Liu S.-L."/>
            <person name="Chiang Y.-R."/>
            <person name="Yoon H.S."/>
            <person name="Fu H.-Y."/>
        </authorList>
    </citation>
    <scope>NUCLEOTIDE SEQUENCE [LARGE SCALE GENOMIC DNA]</scope>
    <source>
        <strain evidence="2 3">THAL066</strain>
    </source>
</reference>
<dbReference type="Proteomes" id="UP000530660">
    <property type="component" value="Unassembled WGS sequence"/>
</dbReference>
<comment type="caution">
    <text evidence="2">The sequence shown here is derived from an EMBL/GenBank/DDBJ whole genome shotgun (WGS) entry which is preliminary data.</text>
</comment>
<feature type="compositionally biased region" description="Basic residues" evidence="1">
    <location>
        <begin position="175"/>
        <end position="186"/>
    </location>
</feature>
<dbReference type="PANTHER" id="PTHR12354">
    <property type="entry name" value="INTERFERON-RELATED DEVELOPMENTAL REGULATOR"/>
    <property type="match status" value="1"/>
</dbReference>
<dbReference type="PANTHER" id="PTHR12354:SF1">
    <property type="entry name" value="INTERFERON-RELATED DEVELOPMENTAL REGULATOR 1"/>
    <property type="match status" value="1"/>
</dbReference>
<feature type="compositionally biased region" description="Polar residues" evidence="1">
    <location>
        <begin position="1"/>
        <end position="11"/>
    </location>
</feature>
<proteinExistence type="predicted"/>
<dbReference type="EMBL" id="VWRR01000012">
    <property type="protein sequence ID" value="KAF6001865.1"/>
    <property type="molecule type" value="Genomic_DNA"/>
</dbReference>
<evidence type="ECO:0000313" key="2">
    <source>
        <dbReference type="EMBL" id="KAF6001865.1"/>
    </source>
</evidence>
<dbReference type="OrthoDB" id="20729at2759"/>
<feature type="region of interest" description="Disordered" evidence="1">
    <location>
        <begin position="1"/>
        <end position="37"/>
    </location>
</feature>
<keyword evidence="3" id="KW-1185">Reference proteome</keyword>
<evidence type="ECO:0000256" key="1">
    <source>
        <dbReference type="SAM" id="MobiDB-lite"/>
    </source>
</evidence>
<dbReference type="AlphaFoldDB" id="A0A7J7IFI5"/>
<organism evidence="2 3">
    <name type="scientific">Cyanidiococcus yangmingshanensis</name>
    <dbReference type="NCBI Taxonomy" id="2690220"/>
    <lineage>
        <taxon>Eukaryota</taxon>
        <taxon>Rhodophyta</taxon>
        <taxon>Bangiophyceae</taxon>
        <taxon>Cyanidiales</taxon>
        <taxon>Cyanidiaceae</taxon>
        <taxon>Cyanidiococcus</taxon>
    </lineage>
</organism>
<feature type="region of interest" description="Disordered" evidence="1">
    <location>
        <begin position="139"/>
        <end position="196"/>
    </location>
</feature>
<sequence length="196" mass="21581">MNVTADDSVSSVARPPGVPQRTLSSSSSSSSSTGLAKLGKALERVASTAERHRHRLGKRNRSLLRLVTRSATQRIGADTVSLRQRQRHERIEASSWTQRRQLDALRRACGRALAAQLEGNAYLRDLFGLDVHGTATPGTLDASSSDLEGGNPQASGIHSPKRNRRPGIRPEQVRRQARQQARRQKQQRQQLSGLEP</sequence>
<dbReference type="InterPro" id="IPR039777">
    <property type="entry name" value="IFRD"/>
</dbReference>